<dbReference type="PRINTS" id="PR00080">
    <property type="entry name" value="SDRFAMILY"/>
</dbReference>
<dbReference type="InterPro" id="IPR036291">
    <property type="entry name" value="NAD(P)-bd_dom_sf"/>
</dbReference>
<dbReference type="EMBL" id="WBJX01000003">
    <property type="protein sequence ID" value="KAB1637635.1"/>
    <property type="molecule type" value="Genomic_DNA"/>
</dbReference>
<sequence length="277" mass="29232">MAEAKTVVITGGSDGIGAAAARSLAVKGWRVVVVGRNAAKTAAVAGEIGAESFVADFSRLDEVRELAASLVTEVGPIDVLANNAGGIFGDTTRTVDGNELTLQVNHLAPFLLTNLLLEEVQVGAVINTASIAARLMGRIDLDDLNNDARFSANKAYGDAKLANILFTKGLHRGPAGRPVASVAFHPGVVGTNFSSDSTSLMRLLYRTPLAKLFTISAAKGGETLEWFIAGTPGVTWQAGEYYDERHHATNVNPQIFDEDLIEGLWKRSAELVGLDAS</sequence>
<evidence type="ECO:0000259" key="3">
    <source>
        <dbReference type="SMART" id="SM00822"/>
    </source>
</evidence>
<dbReference type="GO" id="GO:0016491">
    <property type="term" value="F:oxidoreductase activity"/>
    <property type="evidence" value="ECO:0007669"/>
    <property type="project" value="UniProtKB-KW"/>
</dbReference>
<reference evidence="4 5" key="1">
    <citation type="submission" date="2019-09" db="EMBL/GenBank/DDBJ databases">
        <title>Phylogeny of genus Pseudoclavibacter and closely related genus.</title>
        <authorList>
            <person name="Li Y."/>
        </authorList>
    </citation>
    <scope>NUCLEOTIDE SEQUENCE [LARGE SCALE GENOMIC DNA]</scope>
    <source>
        <strain evidence="4 5">THG-MD12</strain>
    </source>
</reference>
<protein>
    <submittedName>
        <fullName evidence="4">SDR family NAD(P)-dependent oxidoreductase</fullName>
    </submittedName>
</protein>
<dbReference type="SMART" id="SM00822">
    <property type="entry name" value="PKS_KR"/>
    <property type="match status" value="1"/>
</dbReference>
<dbReference type="PANTHER" id="PTHR43157:SF31">
    <property type="entry name" value="PHOSPHATIDYLINOSITOL-GLYCAN BIOSYNTHESIS CLASS F PROTEIN"/>
    <property type="match status" value="1"/>
</dbReference>
<name>A0A7J5B3J9_9MICO</name>
<keyword evidence="5" id="KW-1185">Reference proteome</keyword>
<keyword evidence="1" id="KW-0560">Oxidoreductase</keyword>
<comment type="caution">
    <text evidence="4">The sequence shown here is derived from an EMBL/GenBank/DDBJ whole genome shotgun (WGS) entry which is preliminary data.</text>
</comment>
<dbReference type="InterPro" id="IPR057326">
    <property type="entry name" value="KR_dom"/>
</dbReference>
<proteinExistence type="inferred from homology"/>
<organism evidence="4 5">
    <name type="scientific">Pseudoclavibacter terrae</name>
    <dbReference type="NCBI Taxonomy" id="1530195"/>
    <lineage>
        <taxon>Bacteria</taxon>
        <taxon>Bacillati</taxon>
        <taxon>Actinomycetota</taxon>
        <taxon>Actinomycetes</taxon>
        <taxon>Micrococcales</taxon>
        <taxon>Microbacteriaceae</taxon>
        <taxon>Pseudoclavibacter</taxon>
    </lineage>
</organism>
<evidence type="ECO:0000256" key="2">
    <source>
        <dbReference type="RuleBase" id="RU000363"/>
    </source>
</evidence>
<dbReference type="OrthoDB" id="4577644at2"/>
<dbReference type="RefSeq" id="WP_151423828.1">
    <property type="nucleotide sequence ID" value="NZ_WBJX01000003.1"/>
</dbReference>
<evidence type="ECO:0000256" key="1">
    <source>
        <dbReference type="ARBA" id="ARBA00023002"/>
    </source>
</evidence>
<dbReference type="InterPro" id="IPR002347">
    <property type="entry name" value="SDR_fam"/>
</dbReference>
<evidence type="ECO:0000313" key="5">
    <source>
        <dbReference type="Proteomes" id="UP000490386"/>
    </source>
</evidence>
<feature type="domain" description="Ketoreductase" evidence="3">
    <location>
        <begin position="5"/>
        <end position="192"/>
    </location>
</feature>
<dbReference type="PANTHER" id="PTHR43157">
    <property type="entry name" value="PHOSPHATIDYLINOSITOL-GLYCAN BIOSYNTHESIS CLASS F PROTEIN-RELATED"/>
    <property type="match status" value="1"/>
</dbReference>
<dbReference type="Gene3D" id="3.40.50.720">
    <property type="entry name" value="NAD(P)-binding Rossmann-like Domain"/>
    <property type="match status" value="1"/>
</dbReference>
<evidence type="ECO:0000313" key="4">
    <source>
        <dbReference type="EMBL" id="KAB1637635.1"/>
    </source>
</evidence>
<dbReference type="PRINTS" id="PR00081">
    <property type="entry name" value="GDHRDH"/>
</dbReference>
<accession>A0A7J5B3J9</accession>
<comment type="similarity">
    <text evidence="2">Belongs to the short-chain dehydrogenases/reductases (SDR) family.</text>
</comment>
<dbReference type="SUPFAM" id="SSF51735">
    <property type="entry name" value="NAD(P)-binding Rossmann-fold domains"/>
    <property type="match status" value="1"/>
</dbReference>
<dbReference type="Proteomes" id="UP000490386">
    <property type="component" value="Unassembled WGS sequence"/>
</dbReference>
<gene>
    <name evidence="4" type="ORF">F8O03_10475</name>
</gene>
<dbReference type="Pfam" id="PF00106">
    <property type="entry name" value="adh_short"/>
    <property type="match status" value="1"/>
</dbReference>
<dbReference type="AlphaFoldDB" id="A0A7J5B3J9"/>